<protein>
    <submittedName>
        <fullName evidence="1">Uncharacterized protein</fullName>
    </submittedName>
</protein>
<dbReference type="EMBL" id="BTSY01000006">
    <property type="protein sequence ID" value="GMT34537.1"/>
    <property type="molecule type" value="Genomic_DNA"/>
</dbReference>
<proteinExistence type="predicted"/>
<comment type="caution">
    <text evidence="1">The sequence shown here is derived from an EMBL/GenBank/DDBJ whole genome shotgun (WGS) entry which is preliminary data.</text>
</comment>
<evidence type="ECO:0000313" key="1">
    <source>
        <dbReference type="EMBL" id="GMT34537.1"/>
    </source>
</evidence>
<dbReference type="AlphaFoldDB" id="A0AAV5WR93"/>
<feature type="non-terminal residue" evidence="1">
    <location>
        <position position="1"/>
    </location>
</feature>
<evidence type="ECO:0000313" key="2">
    <source>
        <dbReference type="Proteomes" id="UP001432322"/>
    </source>
</evidence>
<sequence length="117" mass="13344">AVKPPRGEDVPMRLTPCGYLPIHRPLPMNDDYNIYGDLGQESQDSIRLLYYCRGNLVNANTKVEEYDWVVACDTTTNQFIIYDHVNTATIEPIKAGDKFYCRNKRCGPASWLQSDTP</sequence>
<accession>A0AAV5WR93</accession>
<gene>
    <name evidence="1" type="ORF">PFISCL1PPCAC_25834</name>
</gene>
<name>A0AAV5WR93_9BILA</name>
<feature type="non-terminal residue" evidence="1">
    <location>
        <position position="117"/>
    </location>
</feature>
<organism evidence="1 2">
    <name type="scientific">Pristionchus fissidentatus</name>
    <dbReference type="NCBI Taxonomy" id="1538716"/>
    <lineage>
        <taxon>Eukaryota</taxon>
        <taxon>Metazoa</taxon>
        <taxon>Ecdysozoa</taxon>
        <taxon>Nematoda</taxon>
        <taxon>Chromadorea</taxon>
        <taxon>Rhabditida</taxon>
        <taxon>Rhabditina</taxon>
        <taxon>Diplogasteromorpha</taxon>
        <taxon>Diplogasteroidea</taxon>
        <taxon>Neodiplogasteridae</taxon>
        <taxon>Pristionchus</taxon>
    </lineage>
</organism>
<dbReference type="Proteomes" id="UP001432322">
    <property type="component" value="Unassembled WGS sequence"/>
</dbReference>
<keyword evidence="2" id="KW-1185">Reference proteome</keyword>
<reference evidence="1" key="1">
    <citation type="submission" date="2023-10" db="EMBL/GenBank/DDBJ databases">
        <title>Genome assembly of Pristionchus species.</title>
        <authorList>
            <person name="Yoshida K."/>
            <person name="Sommer R.J."/>
        </authorList>
    </citation>
    <scope>NUCLEOTIDE SEQUENCE</scope>
    <source>
        <strain evidence="1">RS5133</strain>
    </source>
</reference>